<comment type="catalytic activity">
    <reaction evidence="5">
        <text>3'-dephospho-CoA + ATP = ADP + CoA + H(+)</text>
        <dbReference type="Rhea" id="RHEA:18245"/>
        <dbReference type="ChEBI" id="CHEBI:15378"/>
        <dbReference type="ChEBI" id="CHEBI:30616"/>
        <dbReference type="ChEBI" id="CHEBI:57287"/>
        <dbReference type="ChEBI" id="CHEBI:57328"/>
        <dbReference type="ChEBI" id="CHEBI:456216"/>
        <dbReference type="EC" id="2.7.1.24"/>
    </reaction>
</comment>
<dbReference type="GO" id="GO:0004140">
    <property type="term" value="F:dephospho-CoA kinase activity"/>
    <property type="evidence" value="ECO:0007669"/>
    <property type="project" value="UniProtKB-UniRule"/>
</dbReference>
<dbReference type="EC" id="2.7.1.24" evidence="5 6"/>
<keyword evidence="3 5" id="KW-0067">ATP-binding</keyword>
<protein>
    <recommendedName>
        <fullName evidence="5 6">Dephospho-CoA kinase</fullName>
        <ecNumber evidence="5 6">2.7.1.24</ecNumber>
    </recommendedName>
    <alternativeName>
        <fullName evidence="5">Dephosphocoenzyme A kinase</fullName>
    </alternativeName>
</protein>
<comment type="pathway">
    <text evidence="5">Cofactor biosynthesis; coenzyme A biosynthesis; CoA from (R)-pantothenate: step 5/5.</text>
</comment>
<dbReference type="Proteomes" id="UP001164653">
    <property type="component" value="Chromosome"/>
</dbReference>
<evidence type="ECO:0000256" key="2">
    <source>
        <dbReference type="ARBA" id="ARBA00022741"/>
    </source>
</evidence>
<evidence type="ECO:0000313" key="8">
    <source>
        <dbReference type="Proteomes" id="UP001164653"/>
    </source>
</evidence>
<dbReference type="EMBL" id="CP112998">
    <property type="protein sequence ID" value="WAC09825.1"/>
    <property type="molecule type" value="Genomic_DNA"/>
</dbReference>
<name>A0A9E8SI61_9BACT</name>
<accession>A0A9E8SI61</accession>
<comment type="function">
    <text evidence="5">Catalyzes the phosphorylation of the 3'-hydroxyl group of dephosphocoenzyme A to form coenzyme A.</text>
</comment>
<dbReference type="InterPro" id="IPR001977">
    <property type="entry name" value="Depp_CoAkinase"/>
</dbReference>
<comment type="subcellular location">
    <subcellularLocation>
        <location evidence="5">Cytoplasm</location>
    </subcellularLocation>
</comment>
<gene>
    <name evidence="5 7" type="primary">coaE</name>
    <name evidence="7" type="ORF">ON006_18945</name>
</gene>
<dbReference type="Pfam" id="PF01121">
    <property type="entry name" value="CoaE"/>
    <property type="match status" value="1"/>
</dbReference>
<dbReference type="InterPro" id="IPR027417">
    <property type="entry name" value="P-loop_NTPase"/>
</dbReference>
<dbReference type="HAMAP" id="MF_00376">
    <property type="entry name" value="Dephospho_CoA_kinase"/>
    <property type="match status" value="1"/>
</dbReference>
<evidence type="ECO:0000256" key="1">
    <source>
        <dbReference type="ARBA" id="ARBA00009018"/>
    </source>
</evidence>
<dbReference type="PROSITE" id="PS51219">
    <property type="entry name" value="DPCK"/>
    <property type="match status" value="1"/>
</dbReference>
<feature type="binding site" evidence="5">
    <location>
        <begin position="14"/>
        <end position="19"/>
    </location>
    <ligand>
        <name>ATP</name>
        <dbReference type="ChEBI" id="CHEBI:30616"/>
    </ligand>
</feature>
<evidence type="ECO:0000256" key="4">
    <source>
        <dbReference type="ARBA" id="ARBA00022993"/>
    </source>
</evidence>
<dbReference type="PANTHER" id="PTHR10695">
    <property type="entry name" value="DEPHOSPHO-COA KINASE-RELATED"/>
    <property type="match status" value="1"/>
</dbReference>
<keyword evidence="5 7" id="KW-0418">Kinase</keyword>
<dbReference type="AlphaFoldDB" id="A0A9E8SI61"/>
<dbReference type="PANTHER" id="PTHR10695:SF46">
    <property type="entry name" value="BIFUNCTIONAL COENZYME A SYNTHASE-RELATED"/>
    <property type="match status" value="1"/>
</dbReference>
<dbReference type="GO" id="GO:0015937">
    <property type="term" value="P:coenzyme A biosynthetic process"/>
    <property type="evidence" value="ECO:0007669"/>
    <property type="project" value="UniProtKB-UniRule"/>
</dbReference>
<dbReference type="RefSeq" id="WP_244820939.1">
    <property type="nucleotide sequence ID" value="NZ_CP112998.1"/>
</dbReference>
<evidence type="ECO:0000256" key="5">
    <source>
        <dbReference type="HAMAP-Rule" id="MF_00376"/>
    </source>
</evidence>
<dbReference type="SUPFAM" id="SSF52540">
    <property type="entry name" value="P-loop containing nucleoside triphosphate hydrolases"/>
    <property type="match status" value="1"/>
</dbReference>
<evidence type="ECO:0000256" key="3">
    <source>
        <dbReference type="ARBA" id="ARBA00022840"/>
    </source>
</evidence>
<dbReference type="GO" id="GO:0005524">
    <property type="term" value="F:ATP binding"/>
    <property type="evidence" value="ECO:0007669"/>
    <property type="project" value="UniProtKB-UniRule"/>
</dbReference>
<reference evidence="7" key="1">
    <citation type="submission" date="2022-11" db="EMBL/GenBank/DDBJ databases">
        <title>Dyadobacter pollutisoli sp. nov., isolated from plastic dumped soil.</title>
        <authorList>
            <person name="Kim J.M."/>
            <person name="Kim K.R."/>
            <person name="Lee J.K."/>
            <person name="Hao L."/>
            <person name="Jeon C.O."/>
        </authorList>
    </citation>
    <scope>NUCLEOTIDE SEQUENCE</scope>
    <source>
        <strain evidence="7">U1</strain>
    </source>
</reference>
<evidence type="ECO:0000256" key="6">
    <source>
        <dbReference type="NCBIfam" id="TIGR00152"/>
    </source>
</evidence>
<organism evidence="7 8">
    <name type="scientific">Dyadobacter pollutisoli</name>
    <dbReference type="NCBI Taxonomy" id="2910158"/>
    <lineage>
        <taxon>Bacteria</taxon>
        <taxon>Pseudomonadati</taxon>
        <taxon>Bacteroidota</taxon>
        <taxon>Cytophagia</taxon>
        <taxon>Cytophagales</taxon>
        <taxon>Spirosomataceae</taxon>
        <taxon>Dyadobacter</taxon>
    </lineage>
</organism>
<keyword evidence="8" id="KW-1185">Reference proteome</keyword>
<comment type="similarity">
    <text evidence="1 5">Belongs to the CoaE family.</text>
</comment>
<proteinExistence type="inferred from homology"/>
<evidence type="ECO:0000313" key="7">
    <source>
        <dbReference type="EMBL" id="WAC09825.1"/>
    </source>
</evidence>
<dbReference type="Gene3D" id="3.40.50.300">
    <property type="entry name" value="P-loop containing nucleotide triphosphate hydrolases"/>
    <property type="match status" value="1"/>
</dbReference>
<dbReference type="KEGG" id="dpf:ON006_18945"/>
<keyword evidence="5 7" id="KW-0808">Transferase</keyword>
<keyword evidence="5" id="KW-0963">Cytoplasm</keyword>
<keyword evidence="4 5" id="KW-0173">Coenzyme A biosynthesis</keyword>
<keyword evidence="2 5" id="KW-0547">Nucleotide-binding</keyword>
<sequence>MSLPLQIGVTGGIGSGKSIVCQVFSCLEIPVYHADSRAKWLTNHEPEIREKVTDLLGPESYDSSGMYNTSFVASVVFKDEKLLKKLNAIIHPVVMRDTQHWVSEHADSPYVLKEAAIMNAAGQGNSLDYVVVVHAPEDLRIKRILQRDNRSELEIRSIIKRQASDESRKQIADFIITNDETAALIPQVLHLNHQFLEAAKNR</sequence>
<dbReference type="CDD" id="cd02022">
    <property type="entry name" value="DPCK"/>
    <property type="match status" value="1"/>
</dbReference>
<dbReference type="GO" id="GO:0005737">
    <property type="term" value="C:cytoplasm"/>
    <property type="evidence" value="ECO:0007669"/>
    <property type="project" value="UniProtKB-SubCell"/>
</dbReference>
<dbReference type="NCBIfam" id="TIGR00152">
    <property type="entry name" value="dephospho-CoA kinase"/>
    <property type="match status" value="1"/>
</dbReference>